<evidence type="ECO:0000313" key="2">
    <source>
        <dbReference type="EMBL" id="KAK9708114.1"/>
    </source>
</evidence>
<accession>A0AAW1JWD1</accession>
<reference evidence="2 3" key="1">
    <citation type="journal article" date="2024" name="BMC Genomics">
        <title>De novo assembly and annotation of Popillia japonica's genome with initial clues to its potential as an invasive pest.</title>
        <authorList>
            <person name="Cucini C."/>
            <person name="Boschi S."/>
            <person name="Funari R."/>
            <person name="Cardaioli E."/>
            <person name="Iannotti N."/>
            <person name="Marturano G."/>
            <person name="Paoli F."/>
            <person name="Bruttini M."/>
            <person name="Carapelli A."/>
            <person name="Frati F."/>
            <person name="Nardi F."/>
        </authorList>
    </citation>
    <scope>NUCLEOTIDE SEQUENCE [LARGE SCALE GENOMIC DNA]</scope>
    <source>
        <strain evidence="2">DMR45628</strain>
    </source>
</reference>
<evidence type="ECO:0000256" key="1">
    <source>
        <dbReference type="SAM" id="MobiDB-lite"/>
    </source>
</evidence>
<gene>
    <name evidence="2" type="ORF">QE152_g27421</name>
</gene>
<comment type="caution">
    <text evidence="2">The sequence shown here is derived from an EMBL/GenBank/DDBJ whole genome shotgun (WGS) entry which is preliminary data.</text>
</comment>
<dbReference type="EMBL" id="JASPKY010000336">
    <property type="protein sequence ID" value="KAK9708114.1"/>
    <property type="molecule type" value="Genomic_DNA"/>
</dbReference>
<proteinExistence type="predicted"/>
<dbReference type="Proteomes" id="UP001458880">
    <property type="component" value="Unassembled WGS sequence"/>
</dbReference>
<name>A0AAW1JWD1_POPJA</name>
<feature type="region of interest" description="Disordered" evidence="1">
    <location>
        <begin position="67"/>
        <end position="89"/>
    </location>
</feature>
<feature type="compositionally biased region" description="Basic and acidic residues" evidence="1">
    <location>
        <begin position="74"/>
        <end position="89"/>
    </location>
</feature>
<evidence type="ECO:0000313" key="3">
    <source>
        <dbReference type="Proteomes" id="UP001458880"/>
    </source>
</evidence>
<organism evidence="2 3">
    <name type="scientific">Popillia japonica</name>
    <name type="common">Japanese beetle</name>
    <dbReference type="NCBI Taxonomy" id="7064"/>
    <lineage>
        <taxon>Eukaryota</taxon>
        <taxon>Metazoa</taxon>
        <taxon>Ecdysozoa</taxon>
        <taxon>Arthropoda</taxon>
        <taxon>Hexapoda</taxon>
        <taxon>Insecta</taxon>
        <taxon>Pterygota</taxon>
        <taxon>Neoptera</taxon>
        <taxon>Endopterygota</taxon>
        <taxon>Coleoptera</taxon>
        <taxon>Polyphaga</taxon>
        <taxon>Scarabaeiformia</taxon>
        <taxon>Scarabaeidae</taxon>
        <taxon>Rutelinae</taxon>
        <taxon>Popillia</taxon>
    </lineage>
</organism>
<keyword evidence="3" id="KW-1185">Reference proteome</keyword>
<sequence length="117" mass="13220">MGGCGIDVGMTQRSIGADRMAGACRFEWEFAPNMEEYVLLLVRRGRRTFYCRTGQPYIIKFAFSASSSPSSCGMERDAHKTVFEPQGGRESRVRTANLTFMRHSNGEISHLYSIRVK</sequence>
<dbReference type="AlphaFoldDB" id="A0AAW1JWD1"/>
<protein>
    <submittedName>
        <fullName evidence="2">Uncharacterized protein</fullName>
    </submittedName>
</protein>